<protein>
    <submittedName>
        <fullName evidence="1">Uncharacterized protein</fullName>
    </submittedName>
</protein>
<proteinExistence type="predicted"/>
<dbReference type="EMBL" id="MW822145">
    <property type="protein sequence ID" value="QWT29980.1"/>
    <property type="molecule type" value="Genomic_DNA"/>
</dbReference>
<dbReference type="RefSeq" id="YP_010651937.1">
    <property type="nucleotide sequence ID" value="NC_070784.1"/>
</dbReference>
<dbReference type="GeneID" id="77927656"/>
<evidence type="ECO:0000313" key="1">
    <source>
        <dbReference type="EMBL" id="QWT29980.1"/>
    </source>
</evidence>
<dbReference type="KEGG" id="vg:77927656"/>
<organism evidence="1 2">
    <name type="scientific">Streptomyces phage TunaTartare</name>
    <dbReference type="NCBI Taxonomy" id="2848887"/>
    <lineage>
        <taxon>Viruses</taxon>
        <taxon>Duplodnaviria</taxon>
        <taxon>Heunggongvirae</taxon>
        <taxon>Uroviricota</taxon>
        <taxon>Caudoviricetes</taxon>
        <taxon>Stanwilliamsviridae</taxon>
        <taxon>Loccivirinae</taxon>
        <taxon>Faustvirus</taxon>
        <taxon>Faustvirus tunatartare</taxon>
    </lineage>
</organism>
<evidence type="ECO:0000313" key="2">
    <source>
        <dbReference type="Proteomes" id="UP000683399"/>
    </source>
</evidence>
<name>A0A8F2E6M5_9CAUD</name>
<gene>
    <name evidence="1" type="primary">88</name>
    <name evidence="1" type="ORF">SEA_TUNATARTARE_88</name>
</gene>
<sequence>MPESLPSRGLTWENLPIRLETIKETNIKDMKITLVDSNEVCECVGKHIPKPNKLYRIDYSDGYIFMCPTAYANLVALEEQYAKYGGLPPGNVRKHYSQYTMDLYKLLT</sequence>
<accession>A0A8F2E6M5</accession>
<dbReference type="Proteomes" id="UP000683399">
    <property type="component" value="Segment"/>
</dbReference>
<reference evidence="1 2" key="1">
    <citation type="submission" date="2021-03" db="EMBL/GenBank/DDBJ databases">
        <authorList>
            <person name="Alqahtani R."/>
            <person name="Behailu E."/>
            <person name="Cappabianca D.W."/>
            <person name="Csanadi-Schwartz K.M."/>
            <person name="Dalal A.S."/>
            <person name="Fahim M.S."/>
            <person name="Franklin J.M."/>
            <person name="Gluckman M.H."/>
            <person name="Levine C.J."/>
            <person name="Martin N."/>
            <person name="Milza N."/>
            <person name="Najmabadi R."/>
            <person name="Newman A.M."/>
            <person name="Pajunar M."/>
            <person name="Qalawee I."/>
            <person name="Rizvi A."/>
            <person name="Samuel A."/>
            <person name="Smith A."/>
            <person name="Swann F.E."/>
            <person name="Sweeney P."/>
            <person name="Torres N.R."/>
            <person name="Ventrone L."/>
            <person name="Ventura L."/>
            <person name="Wroe M."/>
            <person name="Acquaye N.A."/>
            <person name="Agnes T.J."/>
            <person name="Ahmed A."/>
            <person name="Ahmed S."/>
            <person name="Amodu B.A."/>
            <person name="Arefeayne N.F."/>
            <person name="Asamoah-Frimpong E.A."/>
            <person name="Attaran A."/>
            <person name="Barragan J.M."/>
            <person name="Baumgarten L.N."/>
            <person name="Berhane B."/>
            <person name="Beyene A."/>
            <person name="Bhattarai B."/>
            <person name="Biondokin D.V."/>
            <person name="Boone B.K."/>
            <person name="Burney S.Z."/>
            <person name="Cayanan J.T."/>
            <person name="Cesta G."/>
            <person name="Chang J."/>
            <person name="Chavez J."/>
            <person name="Chorbajian C."/>
            <person name="Christian S."/>
            <person name="Corns J.R."/>
            <person name="Corns N.R."/>
            <person name="Cowan J.T."/>
            <person name="Coyne C."/>
            <person name="Dadzie B."/>
            <person name="Datu D.V."/>
            <person name="Deng B.C."/>
            <person name="Der L."/>
            <person name="Dickerson K."/>
            <person name="Dozier E."/>
            <person name="Egbunine A.O."/>
            <person name="Farooq M."/>
            <person name="Fonge A.E."/>
            <person name="Ghomsi-Nono M.P."/>
            <person name="Giampietro H."/>
            <person name="Gunnison R.P."/>
            <person name="Han S.H."/>
            <person name="Hennigan A.J."/>
            <person name="Hong A.N."/>
            <person name="Ijomor E.C."/>
            <person name="Jalali A."/>
            <person name="Jamil T.Z."/>
            <person name="Jenkins C.R."/>
            <person name="Joseph M.A."/>
            <person name="Jowanowitch O.J."/>
            <person name="Kang D."/>
            <person name="Khan A."/>
            <person name="Khan Z.K."/>
            <person name="Kiewe T."/>
            <person name="Kjerulf A.B."/>
            <person name="Kolosey V."/>
            <person name="Kurup M."/>
            <person name="Lee V.H."/>
            <person name="Llontop-Maldonado V."/>
            <person name="Long P."/>
            <person name="Lu N."/>
            <person name="Majekodunmi A."/>
            <person name="Malik H.W."/>
            <person name="Marcellino S.C."/>
            <person name="Martinez L.A."/>
            <person name="Meher F.N."/>
            <person name="Michelin M.A."/>
            <person name="Mitchell K.G."/>
            <person name="Mullens W.J."/>
            <person name="Nwakama C."/>
            <person name="Nwosu F.T."/>
            <person name="Oboh E.C."/>
            <person name="Odujinrin O."/>
            <person name="Ogunsan O."/>
            <person name="O'Neill K."/>
            <person name="Oxlaj J.A."/>
            <person name="Patel A.K."/>
            <person name="Patel B.R."/>
            <person name="Pham Q."/>
            <person name="Porter J."/>
            <person name="Portes J."/>
            <person name="Prokopenko A."/>
            <person name="Quraishi M."/>
            <person name="Qureshi M."/>
            <person name="Rivera A."/>
            <person name="Rubalsky V."/>
            <person name="Saikali Y."/>
            <person name="Saqaf K."/>
            <person name="Saroya S.R."/>
            <person name="Seas A."/>
            <person name="Shadrick R.E."/>
            <person name="Sharda N."/>
            <person name="Sigindere M.T."/>
            <person name="Simbi V.G."/>
            <person name="Thuzar C."/>
            <person name="Tran K."/>
            <person name="Tran V.D."/>
            <person name="Trang W."/>
            <person name="Vaishnav N."/>
            <person name="Vuong K."/>
            <person name="Walker C."/>
            <person name="Wallace S.A."/>
            <person name="Warfield J.C."/>
            <person name="Wikina T."/>
            <person name="Wobbeking F.T."/>
            <person name="Worrent L.D."/>
            <person name="Yan T."/>
            <person name="Zehra A."/>
            <person name="Avazpour P."/>
            <person name="Kim F.M."/>
            <person name="Mason K."/>
            <person name="Nguyen D.A."/>
            <person name="Pettit S.M."/>
            <person name="Zhou O.J."/>
            <person name="Brissett D.L."/>
            <person name="Gualtieri C."/>
            <person name="Hufford T.M."/>
            <person name="Ko J.M."/>
            <person name="Novak J.K."/>
            <person name="Smith Z.M."/>
            <person name="Mayer-Bacon C."/>
            <person name="Erill I."/>
            <person name="Caruso S.M."/>
            <person name="Garlena R.A."/>
            <person name="Russell D.A."/>
            <person name="Pope W.H."/>
            <person name="Jacobs-Sera D."/>
            <person name="Hatfull G.F."/>
        </authorList>
    </citation>
    <scope>NUCLEOTIDE SEQUENCE [LARGE SCALE GENOMIC DNA]</scope>
</reference>
<keyword evidence="2" id="KW-1185">Reference proteome</keyword>